<organism evidence="1 2">
    <name type="scientific">Brevibacillus laterosporus</name>
    <name type="common">Bacillus laterosporus</name>
    <dbReference type="NCBI Taxonomy" id="1465"/>
    <lineage>
        <taxon>Bacteria</taxon>
        <taxon>Bacillati</taxon>
        <taxon>Bacillota</taxon>
        <taxon>Bacilli</taxon>
        <taxon>Bacillales</taxon>
        <taxon>Paenibacillaceae</taxon>
        <taxon>Brevibacillus</taxon>
    </lineage>
</organism>
<dbReference type="OrthoDB" id="1629754at2"/>
<evidence type="ECO:0000313" key="2">
    <source>
        <dbReference type="Proteomes" id="UP000319432"/>
    </source>
</evidence>
<dbReference type="AlphaFoldDB" id="A0A518VE79"/>
<evidence type="ECO:0000313" key="1">
    <source>
        <dbReference type="EMBL" id="QDX95311.1"/>
    </source>
</evidence>
<keyword evidence="2" id="KW-1185">Reference proteome</keyword>
<dbReference type="Proteomes" id="UP000319432">
    <property type="component" value="Chromosome"/>
</dbReference>
<accession>A0A518VE79</accession>
<dbReference type="EMBL" id="CP033464">
    <property type="protein sequence ID" value="QDX95311.1"/>
    <property type="molecule type" value="Genomic_DNA"/>
</dbReference>
<gene>
    <name evidence="1" type="ORF">EEL30_25290</name>
</gene>
<sequence>MIPFRYRQQLPPYWYENEVAGLHFVSTGEEILFQKNKIEELGNQYLLPYAIFGLDIWDWIYFRDKRNGTVEERREAIRKKNIAKANFTLDTLYVLGRMAGDLKKVTEDFTNKEIIFEFSGYRSINLMQLAVDFEKIRPVHVLKEKIIASSHGGITFTSGLTKFYETQKRDCGAFFSGGENDLC</sequence>
<reference evidence="1 2" key="1">
    <citation type="submission" date="2018-11" db="EMBL/GenBank/DDBJ databases">
        <title>Phylogenetic determinants of toxin gene distribution in genomes of Brevibacillus laterosporus.</title>
        <authorList>
            <person name="Glare T.R."/>
            <person name="Durrant A."/>
            <person name="Berry C."/>
            <person name="Palma L."/>
            <person name="Ormskirk M."/>
            <person name="Cox M.O."/>
        </authorList>
    </citation>
    <scope>NUCLEOTIDE SEQUENCE [LARGE SCALE GENOMIC DNA]</scope>
    <source>
        <strain evidence="1 2">1821L</strain>
    </source>
</reference>
<proteinExistence type="predicted"/>
<protein>
    <recommendedName>
        <fullName evidence="3">DUF2313 domain-containing protein</fullName>
    </recommendedName>
</protein>
<name>A0A518VE79_BRELA</name>
<evidence type="ECO:0008006" key="3">
    <source>
        <dbReference type="Google" id="ProtNLM"/>
    </source>
</evidence>